<dbReference type="GO" id="GO:0005634">
    <property type="term" value="C:nucleus"/>
    <property type="evidence" value="ECO:0007669"/>
    <property type="project" value="TreeGrafter"/>
</dbReference>
<dbReference type="PhylomeDB" id="A0A068UVP1"/>
<dbReference type="InParanoid" id="A0A068UVP1"/>
<dbReference type="PANTHER" id="PTHR23068:SF25">
    <property type="entry name" value="DNA (CYTOSINE-5)-METHYLTRANSFERASE DRM2"/>
    <property type="match status" value="1"/>
</dbReference>
<dbReference type="AlphaFoldDB" id="A0A068UVP1"/>
<dbReference type="GO" id="GO:0003886">
    <property type="term" value="F:DNA (cytosine-5-)-methyltransferase activity"/>
    <property type="evidence" value="ECO:0007669"/>
    <property type="project" value="TreeGrafter"/>
</dbReference>
<dbReference type="EMBL" id="HG739148">
    <property type="protein sequence ID" value="CDP12367.1"/>
    <property type="molecule type" value="Genomic_DNA"/>
</dbReference>
<proteinExistence type="predicted"/>
<dbReference type="PANTHER" id="PTHR23068">
    <property type="entry name" value="DNA CYTOSINE-5- -METHYLTRANSFERASE 3-RELATED"/>
    <property type="match status" value="1"/>
</dbReference>
<protein>
    <recommendedName>
        <fullName evidence="3">DNA (cytosine-5-)-methyltransferase</fullName>
    </recommendedName>
</protein>
<evidence type="ECO:0000313" key="1">
    <source>
        <dbReference type="EMBL" id="CDP12367.1"/>
    </source>
</evidence>
<dbReference type="Proteomes" id="UP000295252">
    <property type="component" value="Chromosome VI"/>
</dbReference>
<gene>
    <name evidence="1" type="ORF">GSCOC_T00035865001</name>
</gene>
<dbReference type="OMA" id="YPNEECC"/>
<organism evidence="1 2">
    <name type="scientific">Coffea canephora</name>
    <name type="common">Robusta coffee</name>
    <dbReference type="NCBI Taxonomy" id="49390"/>
    <lineage>
        <taxon>Eukaryota</taxon>
        <taxon>Viridiplantae</taxon>
        <taxon>Streptophyta</taxon>
        <taxon>Embryophyta</taxon>
        <taxon>Tracheophyta</taxon>
        <taxon>Spermatophyta</taxon>
        <taxon>Magnoliopsida</taxon>
        <taxon>eudicotyledons</taxon>
        <taxon>Gunneridae</taxon>
        <taxon>Pentapetalae</taxon>
        <taxon>asterids</taxon>
        <taxon>lamiids</taxon>
        <taxon>Gentianales</taxon>
        <taxon>Rubiaceae</taxon>
        <taxon>Ixoroideae</taxon>
        <taxon>Gardenieae complex</taxon>
        <taxon>Bertiereae - Coffeeae clade</taxon>
        <taxon>Coffeeae</taxon>
        <taxon>Coffea</taxon>
    </lineage>
</organism>
<dbReference type="STRING" id="49390.A0A068UVP1"/>
<reference evidence="2" key="1">
    <citation type="journal article" date="2014" name="Science">
        <title>The coffee genome provides insight into the convergent evolution of caffeine biosynthesis.</title>
        <authorList>
            <person name="Denoeud F."/>
            <person name="Carretero-Paulet L."/>
            <person name="Dereeper A."/>
            <person name="Droc G."/>
            <person name="Guyot R."/>
            <person name="Pietrella M."/>
            <person name="Zheng C."/>
            <person name="Alberti A."/>
            <person name="Anthony F."/>
            <person name="Aprea G."/>
            <person name="Aury J.M."/>
            <person name="Bento P."/>
            <person name="Bernard M."/>
            <person name="Bocs S."/>
            <person name="Campa C."/>
            <person name="Cenci A."/>
            <person name="Combes M.C."/>
            <person name="Crouzillat D."/>
            <person name="Da Silva C."/>
            <person name="Daddiego L."/>
            <person name="De Bellis F."/>
            <person name="Dussert S."/>
            <person name="Garsmeur O."/>
            <person name="Gayraud T."/>
            <person name="Guignon V."/>
            <person name="Jahn K."/>
            <person name="Jamilloux V."/>
            <person name="Joet T."/>
            <person name="Labadie K."/>
            <person name="Lan T."/>
            <person name="Leclercq J."/>
            <person name="Lepelley M."/>
            <person name="Leroy T."/>
            <person name="Li L.T."/>
            <person name="Librado P."/>
            <person name="Lopez L."/>
            <person name="Munoz A."/>
            <person name="Noel B."/>
            <person name="Pallavicini A."/>
            <person name="Perrotta G."/>
            <person name="Poncet V."/>
            <person name="Pot D."/>
            <person name="Priyono X."/>
            <person name="Rigoreau M."/>
            <person name="Rouard M."/>
            <person name="Rozas J."/>
            <person name="Tranchant-Dubreuil C."/>
            <person name="VanBuren R."/>
            <person name="Zhang Q."/>
            <person name="Andrade A.C."/>
            <person name="Argout X."/>
            <person name="Bertrand B."/>
            <person name="de Kochko A."/>
            <person name="Graziosi G."/>
            <person name="Henry R.J."/>
            <person name="Jayarama X."/>
            <person name="Ming R."/>
            <person name="Nagai C."/>
            <person name="Rounsley S."/>
            <person name="Sankoff D."/>
            <person name="Giuliano G."/>
            <person name="Albert V.A."/>
            <person name="Wincker P."/>
            <person name="Lashermes P."/>
        </authorList>
    </citation>
    <scope>NUCLEOTIDE SEQUENCE [LARGE SCALE GENOMIC DNA]</scope>
    <source>
        <strain evidence="2">cv. DH200-94</strain>
    </source>
</reference>
<dbReference type="SUPFAM" id="SSF53335">
    <property type="entry name" value="S-adenosyl-L-methionine-dependent methyltransferases"/>
    <property type="match status" value="1"/>
</dbReference>
<dbReference type="Gramene" id="CDP12367">
    <property type="protein sequence ID" value="CDP12367"/>
    <property type="gene ID" value="GSCOC_T00035865001"/>
</dbReference>
<evidence type="ECO:0000313" key="2">
    <source>
        <dbReference type="Proteomes" id="UP000295252"/>
    </source>
</evidence>
<accession>A0A068UVP1</accession>
<name>A0A068UVP1_COFCA</name>
<keyword evidence="2" id="KW-1185">Reference proteome</keyword>
<dbReference type="InterPro" id="IPR050390">
    <property type="entry name" value="C5-Methyltransferase"/>
</dbReference>
<sequence length="113" mass="13034">MSDVRYSLFYKKWNLIWVGMNKVASLESHEIEMLKGFPPNHTNGGGISRTKQYTILGNAFPLIISKQIFFAYHLSVLKSMFLDKISVLSVKSRNFTWLYNPYVSSLTLDSCLF</sequence>
<evidence type="ECO:0008006" key="3">
    <source>
        <dbReference type="Google" id="ProtNLM"/>
    </source>
</evidence>
<dbReference type="InterPro" id="IPR029063">
    <property type="entry name" value="SAM-dependent_MTases_sf"/>
</dbReference>